<sequence>MKHMFVKVRFFLSLLTWQTSLLIAAIAALALSGIIVVASPANENEIEQQTLIVKKTSYTKPVQVRFTFPLDSFDLLIYNNLQQEKSIPVEFEILEDGPESYIELFPGVYTFIVNYKDQTVKRDIVLGIDNPRVYIDMKFSVTKDGSLPEPFKLEIPNFSIDPPFSSPTN</sequence>
<reference evidence="1" key="2">
    <citation type="journal article" date="2021" name="Microbiome">
        <title>Successional dynamics and alternative stable states in a saline activated sludge microbial community over 9 years.</title>
        <authorList>
            <person name="Wang Y."/>
            <person name="Ye J."/>
            <person name="Ju F."/>
            <person name="Liu L."/>
            <person name="Boyd J.A."/>
            <person name="Deng Y."/>
            <person name="Parks D.H."/>
            <person name="Jiang X."/>
            <person name="Yin X."/>
            <person name="Woodcroft B.J."/>
            <person name="Tyson G.W."/>
            <person name="Hugenholtz P."/>
            <person name="Polz M.F."/>
            <person name="Zhang T."/>
        </authorList>
    </citation>
    <scope>NUCLEOTIDE SEQUENCE</scope>
    <source>
        <strain evidence="1">HKST-UBA11</strain>
    </source>
</reference>
<evidence type="ECO:0000313" key="1">
    <source>
        <dbReference type="EMBL" id="MCA9385995.1"/>
    </source>
</evidence>
<organism evidence="1 2">
    <name type="scientific">Candidatus Dojkabacteria bacterium</name>
    <dbReference type="NCBI Taxonomy" id="2099670"/>
    <lineage>
        <taxon>Bacteria</taxon>
        <taxon>Candidatus Dojkabacteria</taxon>
    </lineage>
</organism>
<dbReference type="AlphaFoldDB" id="A0A955L9E4"/>
<comment type="caution">
    <text evidence="1">The sequence shown here is derived from an EMBL/GenBank/DDBJ whole genome shotgun (WGS) entry which is preliminary data.</text>
</comment>
<protein>
    <submittedName>
        <fullName evidence="1">Uncharacterized protein</fullName>
    </submittedName>
</protein>
<gene>
    <name evidence="1" type="ORF">KC717_05095</name>
</gene>
<dbReference type="EMBL" id="JAGQLH010000065">
    <property type="protein sequence ID" value="MCA9385995.1"/>
    <property type="molecule type" value="Genomic_DNA"/>
</dbReference>
<reference evidence="1" key="1">
    <citation type="submission" date="2020-04" db="EMBL/GenBank/DDBJ databases">
        <authorList>
            <person name="Zhang T."/>
        </authorList>
    </citation>
    <scope>NUCLEOTIDE SEQUENCE</scope>
    <source>
        <strain evidence="1">HKST-UBA11</strain>
    </source>
</reference>
<dbReference type="Proteomes" id="UP000754563">
    <property type="component" value="Unassembled WGS sequence"/>
</dbReference>
<name>A0A955L9E4_9BACT</name>
<accession>A0A955L9E4</accession>
<evidence type="ECO:0000313" key="2">
    <source>
        <dbReference type="Proteomes" id="UP000754563"/>
    </source>
</evidence>
<proteinExistence type="predicted"/>